<evidence type="ECO:0008006" key="5">
    <source>
        <dbReference type="Google" id="ProtNLM"/>
    </source>
</evidence>
<keyword evidence="2" id="KW-0732">Signal</keyword>
<feature type="chain" id="PRO_5045448722" description="Lipoprotein" evidence="2">
    <location>
        <begin position="20"/>
        <end position="206"/>
    </location>
</feature>
<feature type="compositionally biased region" description="Basic and acidic residues" evidence="1">
    <location>
        <begin position="22"/>
        <end position="61"/>
    </location>
</feature>
<proteinExistence type="predicted"/>
<dbReference type="EMBL" id="JAUHTQ010000007">
    <property type="protein sequence ID" value="MDN4494084.1"/>
    <property type="molecule type" value="Genomic_DNA"/>
</dbReference>
<organism evidence="3 4">
    <name type="scientific">Ureibacillus aquaedulcis</name>
    <dbReference type="NCBI Taxonomy" id="3058421"/>
    <lineage>
        <taxon>Bacteria</taxon>
        <taxon>Bacillati</taxon>
        <taxon>Bacillota</taxon>
        <taxon>Bacilli</taxon>
        <taxon>Bacillales</taxon>
        <taxon>Caryophanaceae</taxon>
        <taxon>Ureibacillus</taxon>
    </lineage>
</organism>
<comment type="caution">
    <text evidence="3">The sequence shown here is derived from an EMBL/GenBank/DDBJ whole genome shotgun (WGS) entry which is preliminary data.</text>
</comment>
<evidence type="ECO:0000256" key="2">
    <source>
        <dbReference type="SAM" id="SignalP"/>
    </source>
</evidence>
<accession>A0ABT8GS53</accession>
<dbReference type="RefSeq" id="WP_301138392.1">
    <property type="nucleotide sequence ID" value="NZ_JAUHTQ010000007.1"/>
</dbReference>
<evidence type="ECO:0000313" key="4">
    <source>
        <dbReference type="Proteomes" id="UP001172743"/>
    </source>
</evidence>
<dbReference type="PROSITE" id="PS51257">
    <property type="entry name" value="PROKAR_LIPOPROTEIN"/>
    <property type="match status" value="1"/>
</dbReference>
<feature type="region of interest" description="Disordered" evidence="1">
    <location>
        <begin position="22"/>
        <end position="68"/>
    </location>
</feature>
<sequence>MKKLSLFLSLAAFVFLVGCSDNDSKKEETTPEESVVKEESPSTDKKTETKSETETITKTETDTTTTDSGTNLAEDFTLYIDEIILLAPEEDRIIGLYDGVTGTNYTNDEVLYNTLFDEIVPSYREFVVELESIMPQNERIRELHELYIDAANIQYNSFTLMLSALEEQDMDKVTEANQGLDKARALLRDWLYEVEAISVETGVSLQ</sequence>
<feature type="signal peptide" evidence="2">
    <location>
        <begin position="1"/>
        <end position="19"/>
    </location>
</feature>
<evidence type="ECO:0000313" key="3">
    <source>
        <dbReference type="EMBL" id="MDN4494084.1"/>
    </source>
</evidence>
<name>A0ABT8GS53_9BACL</name>
<gene>
    <name evidence="3" type="ORF">QYB95_11085</name>
</gene>
<protein>
    <recommendedName>
        <fullName evidence="5">Lipoprotein</fullName>
    </recommendedName>
</protein>
<dbReference type="Proteomes" id="UP001172743">
    <property type="component" value="Unassembled WGS sequence"/>
</dbReference>
<reference evidence="3" key="1">
    <citation type="submission" date="2023-07" db="EMBL/GenBank/DDBJ databases">
        <title>Ureibacillus sp. isolated from freshwater well.</title>
        <authorList>
            <person name="Kirdat K."/>
            <person name="Bhatt A."/>
            <person name="Teware R."/>
            <person name="Bhavsar Y."/>
            <person name="Yadav A."/>
        </authorList>
    </citation>
    <scope>NUCLEOTIDE SEQUENCE</scope>
    <source>
        <strain evidence="3">BA0131</strain>
    </source>
</reference>
<evidence type="ECO:0000256" key="1">
    <source>
        <dbReference type="SAM" id="MobiDB-lite"/>
    </source>
</evidence>
<keyword evidence="4" id="KW-1185">Reference proteome</keyword>